<evidence type="ECO:0000313" key="4">
    <source>
        <dbReference type="EMBL" id="CAH0378978.1"/>
    </source>
</evidence>
<dbReference type="InterPro" id="IPR023626">
    <property type="entry name" value="Ribosomal_eL39_dom_sf"/>
</dbReference>
<dbReference type="Proteomes" id="UP000789595">
    <property type="component" value="Unassembled WGS sequence"/>
</dbReference>
<dbReference type="EMBL" id="CAKKNE010000006">
    <property type="protein sequence ID" value="CAH0378978.1"/>
    <property type="molecule type" value="Genomic_DNA"/>
</dbReference>
<comment type="similarity">
    <text evidence="1">Belongs to the eukaryotic ribosomal protein eL39 family.</text>
</comment>
<dbReference type="FunFam" id="1.10.1620.10:FF:000001">
    <property type="entry name" value="60S ribosomal protein-like L39"/>
    <property type="match status" value="1"/>
</dbReference>
<evidence type="ECO:0008006" key="6">
    <source>
        <dbReference type="Google" id="ProtNLM"/>
    </source>
</evidence>
<dbReference type="SUPFAM" id="SSF48662">
    <property type="entry name" value="Ribosomal protein L39e"/>
    <property type="match status" value="1"/>
</dbReference>
<dbReference type="InterPro" id="IPR000077">
    <property type="entry name" value="Ribosomal_eL39"/>
</dbReference>
<keyword evidence="2" id="KW-0689">Ribosomal protein</keyword>
<dbReference type="InterPro" id="IPR020083">
    <property type="entry name" value="Ribosomal_eL39_CS"/>
</dbReference>
<evidence type="ECO:0000256" key="2">
    <source>
        <dbReference type="ARBA" id="ARBA00022980"/>
    </source>
</evidence>
<sequence length="51" mass="6356">MPSHKTFRTKRTLAKKMAQNRPIPQWIRMRTGNKIRWNSKRRHWRRTKLGL</sequence>
<dbReference type="Gene3D" id="1.10.1620.10">
    <property type="entry name" value="Ribosomal protein L39e"/>
    <property type="match status" value="1"/>
</dbReference>
<protein>
    <recommendedName>
        <fullName evidence="6">60S ribosomal protein L39</fullName>
    </recommendedName>
</protein>
<keyword evidence="3" id="KW-0687">Ribonucleoprotein</keyword>
<dbReference type="GO" id="GO:0006412">
    <property type="term" value="P:translation"/>
    <property type="evidence" value="ECO:0007669"/>
    <property type="project" value="InterPro"/>
</dbReference>
<name>A0A8J2SWY0_9STRA</name>
<reference evidence="4" key="1">
    <citation type="submission" date="2021-11" db="EMBL/GenBank/DDBJ databases">
        <authorList>
            <consortium name="Genoscope - CEA"/>
            <person name="William W."/>
        </authorList>
    </citation>
    <scope>NUCLEOTIDE SEQUENCE</scope>
</reference>
<comment type="caution">
    <text evidence="4">The sequence shown here is derived from an EMBL/GenBank/DDBJ whole genome shotgun (WGS) entry which is preliminary data.</text>
</comment>
<evidence type="ECO:0000256" key="3">
    <source>
        <dbReference type="ARBA" id="ARBA00023274"/>
    </source>
</evidence>
<dbReference type="OrthoDB" id="6332053at2759"/>
<evidence type="ECO:0000256" key="1">
    <source>
        <dbReference type="ARBA" id="ARBA00009339"/>
    </source>
</evidence>
<dbReference type="Pfam" id="PF00832">
    <property type="entry name" value="Ribosomal_L39"/>
    <property type="match status" value="1"/>
</dbReference>
<dbReference type="AlphaFoldDB" id="A0A8J2SWY0"/>
<dbReference type="PANTHER" id="PTHR19970">
    <property type="entry name" value="RIBOSOMAL PROTEIN L39E"/>
    <property type="match status" value="1"/>
</dbReference>
<dbReference type="PANTHER" id="PTHR19970:SF0">
    <property type="entry name" value="LARGE RIBOSOMAL SUBUNIT PROTEIN EL39"/>
    <property type="match status" value="1"/>
</dbReference>
<dbReference type="GO" id="GO:0022625">
    <property type="term" value="C:cytosolic large ribosomal subunit"/>
    <property type="evidence" value="ECO:0007669"/>
    <property type="project" value="TreeGrafter"/>
</dbReference>
<gene>
    <name evidence="4" type="ORF">PECAL_6P05800</name>
</gene>
<dbReference type="HAMAP" id="MF_00629">
    <property type="entry name" value="Ribosomal_eL39"/>
    <property type="match status" value="1"/>
</dbReference>
<organism evidence="4 5">
    <name type="scientific">Pelagomonas calceolata</name>
    <dbReference type="NCBI Taxonomy" id="35677"/>
    <lineage>
        <taxon>Eukaryota</taxon>
        <taxon>Sar</taxon>
        <taxon>Stramenopiles</taxon>
        <taxon>Ochrophyta</taxon>
        <taxon>Pelagophyceae</taxon>
        <taxon>Pelagomonadales</taxon>
        <taxon>Pelagomonadaceae</taxon>
        <taxon>Pelagomonas</taxon>
    </lineage>
</organism>
<dbReference type="PROSITE" id="PS00051">
    <property type="entry name" value="RIBOSOMAL_L39E"/>
    <property type="match status" value="1"/>
</dbReference>
<accession>A0A8J2SWY0</accession>
<evidence type="ECO:0000313" key="5">
    <source>
        <dbReference type="Proteomes" id="UP000789595"/>
    </source>
</evidence>
<dbReference type="GO" id="GO:0003735">
    <property type="term" value="F:structural constituent of ribosome"/>
    <property type="evidence" value="ECO:0007669"/>
    <property type="project" value="InterPro"/>
</dbReference>
<keyword evidence="5" id="KW-1185">Reference proteome</keyword>
<proteinExistence type="inferred from homology"/>